<dbReference type="InterPro" id="IPR029039">
    <property type="entry name" value="Flavoprotein-like_sf"/>
</dbReference>
<sequence>MTTIVFAHPWHGSFNKAILDVITTKFEKENKPYHVIDLNKDKFNPVFTEEELAVYNQGKALDPLITRYQQMIKESDEMIFIFPNWWNTMPAILKGFFDKVLLKDFAFNYEGGFNALLDINKSTVITTSEHPSPNFKNVIENGFIGDMLNPVGIRNAVWLSCEGTSKGTSEQRQEFLRKVEETV</sequence>
<evidence type="ECO:0000313" key="5">
    <source>
        <dbReference type="Proteomes" id="UP000555103"/>
    </source>
</evidence>
<comment type="similarity">
    <text evidence="1">Belongs to the NAD(P)H dehydrogenase (quinone) family.</text>
</comment>
<comment type="caution">
    <text evidence="4">The sequence shown here is derived from an EMBL/GenBank/DDBJ whole genome shotgun (WGS) entry which is preliminary data.</text>
</comment>
<proteinExistence type="inferred from homology"/>
<dbReference type="InterPro" id="IPR051545">
    <property type="entry name" value="NAD(P)H_dehydrogenase_qn"/>
</dbReference>
<dbReference type="GO" id="GO:0005829">
    <property type="term" value="C:cytosol"/>
    <property type="evidence" value="ECO:0007669"/>
    <property type="project" value="TreeGrafter"/>
</dbReference>
<feature type="domain" description="Flavodoxin-like fold" evidence="3">
    <location>
        <begin position="2"/>
        <end position="181"/>
    </location>
</feature>
<evidence type="ECO:0000313" key="4">
    <source>
        <dbReference type="EMBL" id="MBB4037600.1"/>
    </source>
</evidence>
<dbReference type="Proteomes" id="UP000555103">
    <property type="component" value="Unassembled WGS sequence"/>
</dbReference>
<dbReference type="Gene3D" id="3.40.50.360">
    <property type="match status" value="1"/>
</dbReference>
<dbReference type="AlphaFoldDB" id="A0A840CNM2"/>
<keyword evidence="5" id="KW-1185">Reference proteome</keyword>
<name>A0A840CNM2_9BACT</name>
<evidence type="ECO:0000259" key="3">
    <source>
        <dbReference type="Pfam" id="PF02525"/>
    </source>
</evidence>
<dbReference type="RefSeq" id="WP_183308439.1">
    <property type="nucleotide sequence ID" value="NZ_JACIEP010000015.1"/>
</dbReference>
<dbReference type="EMBL" id="JACIEP010000015">
    <property type="protein sequence ID" value="MBB4037600.1"/>
    <property type="molecule type" value="Genomic_DNA"/>
</dbReference>
<dbReference type="SUPFAM" id="SSF52218">
    <property type="entry name" value="Flavoproteins"/>
    <property type="match status" value="1"/>
</dbReference>
<dbReference type="InterPro" id="IPR003680">
    <property type="entry name" value="Flavodoxin_fold"/>
</dbReference>
<reference evidence="4 5" key="1">
    <citation type="submission" date="2020-08" db="EMBL/GenBank/DDBJ databases">
        <title>Genomic Encyclopedia of Type Strains, Phase IV (KMG-IV): sequencing the most valuable type-strain genomes for metagenomic binning, comparative biology and taxonomic classification.</title>
        <authorList>
            <person name="Goeker M."/>
        </authorList>
    </citation>
    <scope>NUCLEOTIDE SEQUENCE [LARGE SCALE GENOMIC DNA]</scope>
    <source>
        <strain evidence="4 5">DSM 104969</strain>
    </source>
</reference>
<evidence type="ECO:0000256" key="2">
    <source>
        <dbReference type="ARBA" id="ARBA00023002"/>
    </source>
</evidence>
<accession>A0A840CNM2</accession>
<gene>
    <name evidence="4" type="ORF">GGR21_003520</name>
</gene>
<evidence type="ECO:0000256" key="1">
    <source>
        <dbReference type="ARBA" id="ARBA00006252"/>
    </source>
</evidence>
<organism evidence="4 5">
    <name type="scientific">Dysgonomonas hofstadii</name>
    <dbReference type="NCBI Taxonomy" id="637886"/>
    <lineage>
        <taxon>Bacteria</taxon>
        <taxon>Pseudomonadati</taxon>
        <taxon>Bacteroidota</taxon>
        <taxon>Bacteroidia</taxon>
        <taxon>Bacteroidales</taxon>
        <taxon>Dysgonomonadaceae</taxon>
        <taxon>Dysgonomonas</taxon>
    </lineage>
</organism>
<protein>
    <submittedName>
        <fullName evidence="4">Putative NADPH-quinone reductase</fullName>
    </submittedName>
</protein>
<keyword evidence="2" id="KW-0560">Oxidoreductase</keyword>
<dbReference type="Pfam" id="PF02525">
    <property type="entry name" value="Flavodoxin_2"/>
    <property type="match status" value="1"/>
</dbReference>
<dbReference type="PANTHER" id="PTHR10204">
    <property type="entry name" value="NAD P H OXIDOREDUCTASE-RELATED"/>
    <property type="match status" value="1"/>
</dbReference>
<dbReference type="PANTHER" id="PTHR10204:SF34">
    <property type="entry name" value="NAD(P)H DEHYDROGENASE [QUINONE] 1 ISOFORM 1"/>
    <property type="match status" value="1"/>
</dbReference>
<dbReference type="GO" id="GO:0003955">
    <property type="term" value="F:NAD(P)H dehydrogenase (quinone) activity"/>
    <property type="evidence" value="ECO:0007669"/>
    <property type="project" value="TreeGrafter"/>
</dbReference>